<dbReference type="PANTHER" id="PTHR30535:SF4">
    <property type="entry name" value="HEMIN-BINDING PERIPLASMIC PROTEIN HMUT"/>
    <property type="match status" value="1"/>
</dbReference>
<gene>
    <name evidence="3" type="ORF">HMPREF9555_01057</name>
</gene>
<feature type="domain" description="Fe/B12 periplasmic-binding" evidence="2">
    <location>
        <begin position="56"/>
        <end position="319"/>
    </location>
</feature>
<dbReference type="EMBL" id="AECV01000016">
    <property type="protein sequence ID" value="EFW29829.1"/>
    <property type="molecule type" value="Genomic_DNA"/>
</dbReference>
<keyword evidence="4" id="KW-1185">Reference proteome</keyword>
<sequence length="334" mass="36224">MRTDKYLRGGILLLVLFLLTIVGAGCKSDSAAKPAEKHFVTDAQGTKVEVPTKAERIMTYSMSMDEIVLGLVEPERMISVDELHTDPMRSNVAALAQRVPNAIPRMPSVEKAASMKPDLIFTIPFMPAEQVDALRALGIPVVACRQVRNLDDVIYNIRLAADAAGEPERGAKLVEMMMAELAALKARVDAVPEEERGKSVAFISIMAGYGGAGCSFDVMCDYAGAVNAKAAAGNKSGTVMTKEQLVAANPDYIFLPSYRIPSSNEETYGREYMSDPSLTQMTAVREGHIKHPWGHYVYNGSQNIVFGAQETAAMLYGDAFAQPTNRHLTAVEGE</sequence>
<dbReference type="PANTHER" id="PTHR30535">
    <property type="entry name" value="VITAMIN B12-BINDING PROTEIN"/>
    <property type="match status" value="1"/>
</dbReference>
<proteinExistence type="inferred from homology"/>
<dbReference type="AlphaFoldDB" id="E7N247"/>
<dbReference type="RefSeq" id="WP_009349723.1">
    <property type="nucleotide sequence ID" value="NZ_GL638136.1"/>
</dbReference>
<dbReference type="SUPFAM" id="SSF53807">
    <property type="entry name" value="Helical backbone' metal receptor"/>
    <property type="match status" value="1"/>
</dbReference>
<dbReference type="InterPro" id="IPR050902">
    <property type="entry name" value="ABC_Transporter_SBP"/>
</dbReference>
<dbReference type="STRING" id="749551.HMPREF9555_01057"/>
<comment type="caution">
    <text evidence="3">The sequence shown here is derived from an EMBL/GenBank/DDBJ whole genome shotgun (WGS) entry which is preliminary data.</text>
</comment>
<dbReference type="PROSITE" id="PS50983">
    <property type="entry name" value="FE_B12_PBP"/>
    <property type="match status" value="1"/>
</dbReference>
<reference evidence="3 4" key="1">
    <citation type="submission" date="2010-08" db="EMBL/GenBank/DDBJ databases">
        <authorList>
            <person name="Weinstock G."/>
            <person name="Sodergren E."/>
            <person name="Clifton S."/>
            <person name="Fulton L."/>
            <person name="Fulton B."/>
            <person name="Courtney L."/>
            <person name="Fronick C."/>
            <person name="Harrison M."/>
            <person name="Strong C."/>
            <person name="Farmer C."/>
            <person name="Delahaunty K."/>
            <person name="Markovic C."/>
            <person name="Hall O."/>
            <person name="Minx P."/>
            <person name="Tomlinson C."/>
            <person name="Mitreva M."/>
            <person name="Hou S."/>
            <person name="Chen J."/>
            <person name="Wollam A."/>
            <person name="Pepin K.H."/>
            <person name="Johnson M."/>
            <person name="Bhonagiri V."/>
            <person name="Zhang X."/>
            <person name="Suruliraj S."/>
            <person name="Warren W."/>
            <person name="Chinwalla A."/>
            <person name="Mardis E.R."/>
            <person name="Wilson R.K."/>
        </authorList>
    </citation>
    <scope>NUCLEOTIDE SEQUENCE [LARGE SCALE GENOMIC DNA]</scope>
    <source>
        <strain evidence="3 4">F0399</strain>
    </source>
</reference>
<evidence type="ECO:0000256" key="1">
    <source>
        <dbReference type="ARBA" id="ARBA00008814"/>
    </source>
</evidence>
<dbReference type="Proteomes" id="UP000004633">
    <property type="component" value="Unassembled WGS sequence"/>
</dbReference>
<accession>E7N247</accession>
<protein>
    <submittedName>
        <fullName evidence="3">Periplasmic binding protein</fullName>
    </submittedName>
</protein>
<dbReference type="Pfam" id="PF01497">
    <property type="entry name" value="Peripla_BP_2"/>
    <property type="match status" value="1"/>
</dbReference>
<evidence type="ECO:0000313" key="4">
    <source>
        <dbReference type="Proteomes" id="UP000004633"/>
    </source>
</evidence>
<organism evidence="3 4">
    <name type="scientific">Selenomonas artemidis F0399</name>
    <dbReference type="NCBI Taxonomy" id="749551"/>
    <lineage>
        <taxon>Bacteria</taxon>
        <taxon>Bacillati</taxon>
        <taxon>Bacillota</taxon>
        <taxon>Negativicutes</taxon>
        <taxon>Selenomonadales</taxon>
        <taxon>Selenomonadaceae</taxon>
        <taxon>Selenomonas</taxon>
    </lineage>
</organism>
<dbReference type="InterPro" id="IPR002491">
    <property type="entry name" value="ABC_transptr_periplasmic_BD"/>
</dbReference>
<evidence type="ECO:0000313" key="3">
    <source>
        <dbReference type="EMBL" id="EFW29829.1"/>
    </source>
</evidence>
<name>E7N247_9FIRM</name>
<evidence type="ECO:0000259" key="2">
    <source>
        <dbReference type="PROSITE" id="PS50983"/>
    </source>
</evidence>
<dbReference type="Gene3D" id="3.40.50.1980">
    <property type="entry name" value="Nitrogenase molybdenum iron protein domain"/>
    <property type="match status" value="2"/>
</dbReference>
<dbReference type="PROSITE" id="PS51257">
    <property type="entry name" value="PROKAR_LIPOPROTEIN"/>
    <property type="match status" value="1"/>
</dbReference>
<comment type="similarity">
    <text evidence="1">Belongs to the bacterial solute-binding protein 8 family.</text>
</comment>
<dbReference type="HOGENOM" id="CLU_038034_2_4_9"/>